<evidence type="ECO:0000313" key="2">
    <source>
        <dbReference type="EMBL" id="QCD59670.1"/>
    </source>
</evidence>
<sequence length="108" mass="11674">MYAIENEHLKTDAKSQGARRMLGDVERATGSEEPMLSAVVAGRAGGPVPSFCDILKAAGLAVPQTDKALLKIWRHEQERAHATYANPPRPLPPRLVPTVSQTASRTDC</sequence>
<name>A0A6G5RNS0_9ACTN</name>
<evidence type="ECO:0000313" key="3">
    <source>
        <dbReference type="Proteomes" id="UP000495940"/>
    </source>
</evidence>
<proteinExistence type="predicted"/>
<protein>
    <submittedName>
        <fullName evidence="2">Uncharacterized protein</fullName>
    </submittedName>
</protein>
<feature type="compositionally biased region" description="Polar residues" evidence="1">
    <location>
        <begin position="98"/>
        <end position="108"/>
    </location>
</feature>
<keyword evidence="3" id="KW-1185">Reference proteome</keyword>
<dbReference type="KEGG" id="shaw:CEB94_36355"/>
<organism evidence="2 3">
    <name type="scientific">Streptomyces hawaiiensis</name>
    <dbReference type="NCBI Taxonomy" id="67305"/>
    <lineage>
        <taxon>Bacteria</taxon>
        <taxon>Bacillati</taxon>
        <taxon>Actinomycetota</taxon>
        <taxon>Actinomycetes</taxon>
        <taxon>Kitasatosporales</taxon>
        <taxon>Streptomycetaceae</taxon>
        <taxon>Streptomyces</taxon>
    </lineage>
</organism>
<evidence type="ECO:0000256" key="1">
    <source>
        <dbReference type="SAM" id="MobiDB-lite"/>
    </source>
</evidence>
<dbReference type="Proteomes" id="UP000495940">
    <property type="component" value="Chromosome"/>
</dbReference>
<reference evidence="2 3" key="1">
    <citation type="submission" date="2017-06" db="EMBL/GenBank/DDBJ databases">
        <title>Complete Genome Sequence of Streptomyces hawaiiensis NRRL 15010 and insights into acyldepsipeptides biosynthesis.</title>
        <authorList>
            <person name="Mariita R.M."/>
            <person name="Sello J.K."/>
        </authorList>
    </citation>
    <scope>NUCLEOTIDE SEQUENCE [LARGE SCALE GENOMIC DNA]</scope>
    <source>
        <strain evidence="2 3">ATCC 12236</strain>
    </source>
</reference>
<feature type="region of interest" description="Disordered" evidence="1">
    <location>
        <begin position="81"/>
        <end position="108"/>
    </location>
</feature>
<dbReference type="AlphaFoldDB" id="A0A6G5RNS0"/>
<dbReference type="RefSeq" id="WP_175436124.1">
    <property type="nucleotide sequence ID" value="NZ_CP021978.1"/>
</dbReference>
<dbReference type="EMBL" id="CP021978">
    <property type="protein sequence ID" value="QCD59670.1"/>
    <property type="molecule type" value="Genomic_DNA"/>
</dbReference>
<gene>
    <name evidence="2" type="ORF">CEB94_36355</name>
</gene>
<accession>A0A6G5RNS0</accession>